<gene>
    <name evidence="2" type="ORF">B0H66DRAFT_630422</name>
</gene>
<dbReference type="EMBL" id="JAUEDM010000007">
    <property type="protein sequence ID" value="KAK3314072.1"/>
    <property type="molecule type" value="Genomic_DNA"/>
</dbReference>
<feature type="region of interest" description="Disordered" evidence="1">
    <location>
        <begin position="1"/>
        <end position="24"/>
    </location>
</feature>
<reference evidence="2" key="2">
    <citation type="submission" date="2023-06" db="EMBL/GenBank/DDBJ databases">
        <authorList>
            <consortium name="Lawrence Berkeley National Laboratory"/>
            <person name="Haridas S."/>
            <person name="Hensen N."/>
            <person name="Bonometti L."/>
            <person name="Westerberg I."/>
            <person name="Brannstrom I.O."/>
            <person name="Guillou S."/>
            <person name="Cros-Aarteil S."/>
            <person name="Calhoun S."/>
            <person name="Kuo A."/>
            <person name="Mondo S."/>
            <person name="Pangilinan J."/>
            <person name="Riley R."/>
            <person name="Labutti K."/>
            <person name="Andreopoulos B."/>
            <person name="Lipzen A."/>
            <person name="Chen C."/>
            <person name="Yanf M."/>
            <person name="Daum C."/>
            <person name="Ng V."/>
            <person name="Clum A."/>
            <person name="Steindorff A."/>
            <person name="Ohm R."/>
            <person name="Martin F."/>
            <person name="Silar P."/>
            <person name="Natvig D."/>
            <person name="Lalanne C."/>
            <person name="Gautier V."/>
            <person name="Ament-Velasquez S.L."/>
            <person name="Kruys A."/>
            <person name="Hutchinson M.I."/>
            <person name="Powell A.J."/>
            <person name="Barry K."/>
            <person name="Miller A.N."/>
            <person name="Grigoriev I.V."/>
            <person name="Debuchy R."/>
            <person name="Gladieux P."/>
            <person name="Thoren M.H."/>
            <person name="Johannesson H."/>
        </authorList>
    </citation>
    <scope>NUCLEOTIDE SEQUENCE</scope>
    <source>
        <strain evidence="2">CBS 118394</strain>
    </source>
</reference>
<name>A0AAE0M013_9PEZI</name>
<feature type="region of interest" description="Disordered" evidence="1">
    <location>
        <begin position="176"/>
        <end position="216"/>
    </location>
</feature>
<evidence type="ECO:0008006" key="4">
    <source>
        <dbReference type="Google" id="ProtNLM"/>
    </source>
</evidence>
<feature type="compositionally biased region" description="Low complexity" evidence="1">
    <location>
        <begin position="205"/>
        <end position="216"/>
    </location>
</feature>
<dbReference type="Proteomes" id="UP001283341">
    <property type="component" value="Unassembled WGS sequence"/>
</dbReference>
<reference evidence="2" key="1">
    <citation type="journal article" date="2023" name="Mol. Phylogenet. Evol.">
        <title>Genome-scale phylogeny and comparative genomics of the fungal order Sordariales.</title>
        <authorList>
            <person name="Hensen N."/>
            <person name="Bonometti L."/>
            <person name="Westerberg I."/>
            <person name="Brannstrom I.O."/>
            <person name="Guillou S."/>
            <person name="Cros-Aarteil S."/>
            <person name="Calhoun S."/>
            <person name="Haridas S."/>
            <person name="Kuo A."/>
            <person name="Mondo S."/>
            <person name="Pangilinan J."/>
            <person name="Riley R."/>
            <person name="LaButti K."/>
            <person name="Andreopoulos B."/>
            <person name="Lipzen A."/>
            <person name="Chen C."/>
            <person name="Yan M."/>
            <person name="Daum C."/>
            <person name="Ng V."/>
            <person name="Clum A."/>
            <person name="Steindorff A."/>
            <person name="Ohm R.A."/>
            <person name="Martin F."/>
            <person name="Silar P."/>
            <person name="Natvig D.O."/>
            <person name="Lalanne C."/>
            <person name="Gautier V."/>
            <person name="Ament-Velasquez S.L."/>
            <person name="Kruys A."/>
            <person name="Hutchinson M.I."/>
            <person name="Powell A.J."/>
            <person name="Barry K."/>
            <person name="Miller A.N."/>
            <person name="Grigoriev I.V."/>
            <person name="Debuchy R."/>
            <person name="Gladieux P."/>
            <person name="Hiltunen Thoren M."/>
            <person name="Johannesson H."/>
        </authorList>
    </citation>
    <scope>NUCLEOTIDE SEQUENCE</scope>
    <source>
        <strain evidence="2">CBS 118394</strain>
    </source>
</reference>
<sequence>MSSYPDNQKLRIPPHPHDGQHGNPLTQVEYPYCGILKYIPIEPARAWESHVLRDLQPYVCTFDGCDMFDHMFSSREDCFNHEFALHRGQWSCNTCEPEGDDGRRHGGHVLFSRLDEFMCHMNETHSMVESKITLTLDSFRLPVSVVNGECCLCKRHAQKLKSHLGRHLEQMALFSLPRPPPAASSGSQVVQPEGPQSGSGDGESDGPSGSSYSGSDQQVTEAIFREAFAAAMDELSNSKYSDNAVPCPFYIRYPEACLQDSVCVGGTWSDVRSMRCHLYDHHALRYADASISDRPLEVFTITGEQDELLDVEIINGERSDLSEEDKWHQIYQILFPSAPKPVLNWLVLPDYDDTESEKYWDGLWAQIKPEVAEARAAMRDSEAADGSGEDLLDLESDSHASLDVEEGPMSLSRNAASILQVLVGFSSFRHRRRQAILPPVEGNLKWVFD</sequence>
<dbReference type="PANTHER" id="PTHR35391">
    <property type="entry name" value="C2H2-TYPE DOMAIN-CONTAINING PROTEIN-RELATED"/>
    <property type="match status" value="1"/>
</dbReference>
<evidence type="ECO:0000313" key="2">
    <source>
        <dbReference type="EMBL" id="KAK3314072.1"/>
    </source>
</evidence>
<proteinExistence type="predicted"/>
<organism evidence="2 3">
    <name type="scientific">Apodospora peruviana</name>
    <dbReference type="NCBI Taxonomy" id="516989"/>
    <lineage>
        <taxon>Eukaryota</taxon>
        <taxon>Fungi</taxon>
        <taxon>Dikarya</taxon>
        <taxon>Ascomycota</taxon>
        <taxon>Pezizomycotina</taxon>
        <taxon>Sordariomycetes</taxon>
        <taxon>Sordariomycetidae</taxon>
        <taxon>Sordariales</taxon>
        <taxon>Lasiosphaeriaceae</taxon>
        <taxon>Apodospora</taxon>
    </lineage>
</organism>
<evidence type="ECO:0000313" key="3">
    <source>
        <dbReference type="Proteomes" id="UP001283341"/>
    </source>
</evidence>
<accession>A0AAE0M013</accession>
<dbReference type="PANTHER" id="PTHR35391:SF7">
    <property type="entry name" value="C2H2-TYPE DOMAIN-CONTAINING PROTEIN"/>
    <property type="match status" value="1"/>
</dbReference>
<protein>
    <recommendedName>
        <fullName evidence="4">C2H2-type domain-containing protein</fullName>
    </recommendedName>
</protein>
<comment type="caution">
    <text evidence="2">The sequence shown here is derived from an EMBL/GenBank/DDBJ whole genome shotgun (WGS) entry which is preliminary data.</text>
</comment>
<dbReference type="AlphaFoldDB" id="A0AAE0M013"/>
<evidence type="ECO:0000256" key="1">
    <source>
        <dbReference type="SAM" id="MobiDB-lite"/>
    </source>
</evidence>
<keyword evidence="3" id="KW-1185">Reference proteome</keyword>